<evidence type="ECO:0000256" key="2">
    <source>
        <dbReference type="ARBA" id="ARBA00006810"/>
    </source>
</evidence>
<dbReference type="InterPro" id="IPR045083">
    <property type="entry name" value="ATP_synth_F0_asu_bact/mt"/>
</dbReference>
<feature type="transmembrane region" description="Helical" evidence="11">
    <location>
        <begin position="127"/>
        <end position="150"/>
    </location>
</feature>
<dbReference type="NCBIfam" id="TIGR01131">
    <property type="entry name" value="ATP_synt_6_or_A"/>
    <property type="match status" value="1"/>
</dbReference>
<evidence type="ECO:0000256" key="1">
    <source>
        <dbReference type="ARBA" id="ARBA00004141"/>
    </source>
</evidence>
<keyword evidence="6 11" id="KW-0375">Hydrogen ion transport</keyword>
<feature type="transmembrane region" description="Helical" evidence="11">
    <location>
        <begin position="162"/>
        <end position="183"/>
    </location>
</feature>
<dbReference type="PROSITE" id="PS00449">
    <property type="entry name" value="ATPASE_A"/>
    <property type="match status" value="1"/>
</dbReference>
<keyword evidence="3 11" id="KW-0813">Transport</keyword>
<evidence type="ECO:0000313" key="14">
    <source>
        <dbReference type="Proteomes" id="UP000199150"/>
    </source>
</evidence>
<evidence type="ECO:0000256" key="10">
    <source>
        <dbReference type="ARBA" id="ARBA00023310"/>
    </source>
</evidence>
<accession>A0A1G4Q7T4</accession>
<evidence type="ECO:0000256" key="12">
    <source>
        <dbReference type="RuleBase" id="RU000483"/>
    </source>
</evidence>
<feature type="transmembrane region" description="Helical" evidence="11">
    <location>
        <begin position="236"/>
        <end position="255"/>
    </location>
</feature>
<dbReference type="STRING" id="260084.SAMN02927928_0991"/>
<keyword evidence="5 11" id="KW-0812">Transmembrane</keyword>
<evidence type="ECO:0000256" key="9">
    <source>
        <dbReference type="ARBA" id="ARBA00023136"/>
    </source>
</evidence>
<keyword evidence="7 11" id="KW-1133">Transmembrane helix</keyword>
<evidence type="ECO:0000313" key="13">
    <source>
        <dbReference type="EMBL" id="SCW40646.1"/>
    </source>
</evidence>
<gene>
    <name evidence="11" type="primary">atpB</name>
    <name evidence="13" type="ORF">SAMN02927928_0991</name>
</gene>
<protein>
    <recommendedName>
        <fullName evidence="11 12">ATP synthase subunit a</fullName>
    </recommendedName>
    <alternativeName>
        <fullName evidence="11">ATP synthase F0 sector subunit a</fullName>
    </alternativeName>
    <alternativeName>
        <fullName evidence="11">F-ATPase subunit 6</fullName>
    </alternativeName>
</protein>
<name>A0A1G4Q7T4_9CAUL</name>
<evidence type="ECO:0000256" key="4">
    <source>
        <dbReference type="ARBA" id="ARBA00022547"/>
    </source>
</evidence>
<feature type="transmembrane region" description="Helical" evidence="11">
    <location>
        <begin position="44"/>
        <end position="63"/>
    </location>
</feature>
<comment type="similarity">
    <text evidence="2 11 12">Belongs to the ATPase A chain family.</text>
</comment>
<proteinExistence type="inferred from homology"/>
<comment type="function">
    <text evidence="11 12">Key component of the proton channel; it plays a direct role in the translocation of protons across the membrane.</text>
</comment>
<sequence length="263" mass="28302">MKLSKEVLGLMADPLHQFKIEKIVELPTFHIGGVPVDLSITNSVMAMLIAVGLTCLFFLLTTARASIIPGRGQVMAEGVFGLIDDMADSIIGHDGKQFLPYVLTLFLFILSCNLLGMFTYFTATSQIAVTLTLAAMTILLVLAVGFIRNGLGFFKLFVPSGVPWYILIVLVPIEVIAFIMRPVTLTLRLFGNMLGGHIVMKVFAGFIVTGLTLGGLGAVIGLASMGTIVALTTLEFLVAYLQAFVFAVLTCVYLSDVVNIGHH</sequence>
<reference evidence="14" key="1">
    <citation type="submission" date="2016-10" db="EMBL/GenBank/DDBJ databases">
        <authorList>
            <person name="Varghese N."/>
            <person name="Submissions S."/>
        </authorList>
    </citation>
    <scope>NUCLEOTIDE SEQUENCE [LARGE SCALE GENOMIC DNA]</scope>
    <source>
        <strain evidence="14">CGMCC 1.3431</strain>
    </source>
</reference>
<dbReference type="Pfam" id="PF00119">
    <property type="entry name" value="ATP-synt_A"/>
    <property type="match status" value="1"/>
</dbReference>
<evidence type="ECO:0000256" key="8">
    <source>
        <dbReference type="ARBA" id="ARBA00023065"/>
    </source>
</evidence>
<comment type="subcellular location">
    <subcellularLocation>
        <location evidence="11 12">Cell membrane</location>
        <topology evidence="11 12">Multi-pass membrane protein</topology>
    </subcellularLocation>
    <subcellularLocation>
        <location evidence="1">Membrane</location>
        <topology evidence="1">Multi-pass membrane protein</topology>
    </subcellularLocation>
</comment>
<keyword evidence="11" id="KW-1003">Cell membrane</keyword>
<dbReference type="GO" id="GO:0046933">
    <property type="term" value="F:proton-transporting ATP synthase activity, rotational mechanism"/>
    <property type="evidence" value="ECO:0007669"/>
    <property type="project" value="UniProtKB-UniRule"/>
</dbReference>
<dbReference type="InterPro" id="IPR000568">
    <property type="entry name" value="ATP_synth_F0_asu"/>
</dbReference>
<keyword evidence="14" id="KW-1185">Reference proteome</keyword>
<evidence type="ECO:0000256" key="6">
    <source>
        <dbReference type="ARBA" id="ARBA00022781"/>
    </source>
</evidence>
<dbReference type="InterPro" id="IPR035908">
    <property type="entry name" value="F0_ATP_A_sf"/>
</dbReference>
<dbReference type="Gene3D" id="1.20.120.220">
    <property type="entry name" value="ATP synthase, F0 complex, subunit A"/>
    <property type="match status" value="1"/>
</dbReference>
<evidence type="ECO:0000256" key="3">
    <source>
        <dbReference type="ARBA" id="ARBA00022448"/>
    </source>
</evidence>
<dbReference type="CDD" id="cd00310">
    <property type="entry name" value="ATP-synt_Fo_a_6"/>
    <property type="match status" value="1"/>
</dbReference>
<dbReference type="GO" id="GO:0045259">
    <property type="term" value="C:proton-transporting ATP synthase complex"/>
    <property type="evidence" value="ECO:0007669"/>
    <property type="project" value="UniProtKB-KW"/>
</dbReference>
<dbReference type="GO" id="GO:0005886">
    <property type="term" value="C:plasma membrane"/>
    <property type="evidence" value="ECO:0007669"/>
    <property type="project" value="UniProtKB-SubCell"/>
</dbReference>
<evidence type="ECO:0000256" key="11">
    <source>
        <dbReference type="HAMAP-Rule" id="MF_01393"/>
    </source>
</evidence>
<dbReference type="HAMAP" id="MF_01393">
    <property type="entry name" value="ATP_synth_a_bact"/>
    <property type="match status" value="1"/>
</dbReference>
<feature type="transmembrane region" description="Helical" evidence="11">
    <location>
        <begin position="98"/>
        <end position="121"/>
    </location>
</feature>
<dbReference type="AlphaFoldDB" id="A0A1G4Q7T4"/>
<dbReference type="EMBL" id="FMTS01000001">
    <property type="protein sequence ID" value="SCW40646.1"/>
    <property type="molecule type" value="Genomic_DNA"/>
</dbReference>
<keyword evidence="4 11" id="KW-0138">CF(0)</keyword>
<dbReference type="PRINTS" id="PR00123">
    <property type="entry name" value="ATPASEA"/>
</dbReference>
<dbReference type="NCBIfam" id="NF004482">
    <property type="entry name" value="PRK05815.2-4"/>
    <property type="match status" value="1"/>
</dbReference>
<keyword evidence="9 11" id="KW-0472">Membrane</keyword>
<dbReference type="InterPro" id="IPR023011">
    <property type="entry name" value="ATP_synth_F0_asu_AS"/>
</dbReference>
<dbReference type="Proteomes" id="UP000199150">
    <property type="component" value="Unassembled WGS sequence"/>
</dbReference>
<dbReference type="SUPFAM" id="SSF81336">
    <property type="entry name" value="F1F0 ATP synthase subunit A"/>
    <property type="match status" value="1"/>
</dbReference>
<dbReference type="PANTHER" id="PTHR11410">
    <property type="entry name" value="ATP SYNTHASE SUBUNIT A"/>
    <property type="match status" value="1"/>
</dbReference>
<feature type="transmembrane region" description="Helical" evidence="11">
    <location>
        <begin position="203"/>
        <end position="224"/>
    </location>
</feature>
<evidence type="ECO:0000256" key="5">
    <source>
        <dbReference type="ARBA" id="ARBA00022692"/>
    </source>
</evidence>
<organism evidence="13 14">
    <name type="scientific">Asticcacaulis taihuensis</name>
    <dbReference type="NCBI Taxonomy" id="260084"/>
    <lineage>
        <taxon>Bacteria</taxon>
        <taxon>Pseudomonadati</taxon>
        <taxon>Pseudomonadota</taxon>
        <taxon>Alphaproteobacteria</taxon>
        <taxon>Caulobacterales</taxon>
        <taxon>Caulobacteraceae</taxon>
        <taxon>Asticcacaulis</taxon>
    </lineage>
</organism>
<keyword evidence="10 11" id="KW-0066">ATP synthesis</keyword>
<evidence type="ECO:0000256" key="7">
    <source>
        <dbReference type="ARBA" id="ARBA00022989"/>
    </source>
</evidence>
<dbReference type="PANTHER" id="PTHR11410:SF0">
    <property type="entry name" value="ATP SYNTHASE SUBUNIT A"/>
    <property type="match status" value="1"/>
</dbReference>
<keyword evidence="8 11" id="KW-0406">Ion transport</keyword>